<comment type="caution">
    <text evidence="2">The sequence shown here is derived from an EMBL/GenBank/DDBJ whole genome shotgun (WGS) entry which is preliminary data.</text>
</comment>
<keyword evidence="1" id="KW-0732">Signal</keyword>
<organism evidence="2 3">
    <name type="scientific">Colletotrichum trifolii</name>
    <dbReference type="NCBI Taxonomy" id="5466"/>
    <lineage>
        <taxon>Eukaryota</taxon>
        <taxon>Fungi</taxon>
        <taxon>Dikarya</taxon>
        <taxon>Ascomycota</taxon>
        <taxon>Pezizomycotina</taxon>
        <taxon>Sordariomycetes</taxon>
        <taxon>Hypocreomycetidae</taxon>
        <taxon>Glomerellales</taxon>
        <taxon>Glomerellaceae</taxon>
        <taxon>Colletotrichum</taxon>
        <taxon>Colletotrichum orbiculare species complex</taxon>
    </lineage>
</organism>
<accession>A0A4V3HT84</accession>
<evidence type="ECO:0000313" key="2">
    <source>
        <dbReference type="EMBL" id="TDZ38699.1"/>
    </source>
</evidence>
<evidence type="ECO:0000256" key="1">
    <source>
        <dbReference type="SAM" id="SignalP"/>
    </source>
</evidence>
<protein>
    <recommendedName>
        <fullName evidence="4">Secreted in xylem 1 protein</fullName>
    </recommendedName>
</protein>
<proteinExistence type="predicted"/>
<name>A0A4V3HT84_COLTR</name>
<reference evidence="2 3" key="1">
    <citation type="submission" date="2018-12" db="EMBL/GenBank/DDBJ databases">
        <title>Genome sequence and assembly of Colletotrichum trifolii.</title>
        <authorList>
            <person name="Gan P."/>
            <person name="Shirasu K."/>
        </authorList>
    </citation>
    <scope>NUCLEOTIDE SEQUENCE [LARGE SCALE GENOMIC DNA]</scope>
    <source>
        <strain evidence="2 3">543-2</strain>
    </source>
</reference>
<sequence>MEPKTIFLAVLAQSLVLFNLGGATSATQHRAGTVPQEPLIYYNLTREEYMNMADDGAPITNITSLLAPDPNHLEKRVAVGGESNNNVVLQALIEDLAVACSVQYGFTSGWRPVRGDCESRNRVKLVCGDPGTVTEPWLEGTHFYDCSEDRLCAQFMAYNFRGSLSTFGLCGLRVRINELRRETGHRVRFQGYLNLNDIPTGGGPFLGQRIYVEMEDNVNAHFEFTAGTLTNPFITQGDGTSFSCLRCPAGLLRIYAVTLAEAVVYRHFINHG</sequence>
<gene>
    <name evidence="2" type="ORF">CTRI78_v010794</name>
</gene>
<feature type="signal peptide" evidence="1">
    <location>
        <begin position="1"/>
        <end position="26"/>
    </location>
</feature>
<dbReference type="AlphaFoldDB" id="A0A4V3HT84"/>
<feature type="chain" id="PRO_5020647432" description="Secreted in xylem 1 protein" evidence="1">
    <location>
        <begin position="27"/>
        <end position="272"/>
    </location>
</feature>
<dbReference type="EMBL" id="RYZW01000193">
    <property type="protein sequence ID" value="TDZ38699.1"/>
    <property type="molecule type" value="Genomic_DNA"/>
</dbReference>
<evidence type="ECO:0008006" key="4">
    <source>
        <dbReference type="Google" id="ProtNLM"/>
    </source>
</evidence>
<evidence type="ECO:0000313" key="3">
    <source>
        <dbReference type="Proteomes" id="UP000295703"/>
    </source>
</evidence>
<keyword evidence="3" id="KW-1185">Reference proteome</keyword>
<dbReference type="Proteomes" id="UP000295703">
    <property type="component" value="Unassembled WGS sequence"/>
</dbReference>